<dbReference type="PROSITE" id="PS51257">
    <property type="entry name" value="PROKAR_LIPOPROTEIN"/>
    <property type="match status" value="1"/>
</dbReference>
<dbReference type="RefSeq" id="WP_078717317.1">
    <property type="nucleotide sequence ID" value="NZ_FUYC01000007.1"/>
</dbReference>
<feature type="chain" id="PRO_5013137666" description="Lipoprotein" evidence="1">
    <location>
        <begin position="24"/>
        <end position="135"/>
    </location>
</feature>
<keyword evidence="1" id="KW-0732">Signal</keyword>
<evidence type="ECO:0000313" key="3">
    <source>
        <dbReference type="Proteomes" id="UP000190027"/>
    </source>
</evidence>
<dbReference type="AlphaFoldDB" id="A0A1T4X407"/>
<proteinExistence type="predicted"/>
<evidence type="ECO:0008006" key="4">
    <source>
        <dbReference type="Google" id="ProtNLM"/>
    </source>
</evidence>
<accession>A0A1T4X407</accession>
<dbReference type="STRING" id="1121449.SAMN02745704_01751"/>
<protein>
    <recommendedName>
        <fullName evidence="4">Lipoprotein</fullName>
    </recommendedName>
</protein>
<name>A0A1T4X407_9BACT</name>
<evidence type="ECO:0000256" key="1">
    <source>
        <dbReference type="SAM" id="SignalP"/>
    </source>
</evidence>
<dbReference type="Proteomes" id="UP000190027">
    <property type="component" value="Unassembled WGS sequence"/>
</dbReference>
<keyword evidence="3" id="KW-1185">Reference proteome</keyword>
<reference evidence="2 3" key="1">
    <citation type="submission" date="2017-02" db="EMBL/GenBank/DDBJ databases">
        <authorList>
            <person name="Peterson S.W."/>
        </authorList>
    </citation>
    <scope>NUCLEOTIDE SEQUENCE [LARGE SCALE GENOMIC DNA]</scope>
    <source>
        <strain evidence="2 3">DSM 16080</strain>
    </source>
</reference>
<gene>
    <name evidence="2" type="ORF">SAMN02745704_01751</name>
</gene>
<dbReference type="EMBL" id="FUYC01000007">
    <property type="protein sequence ID" value="SKA84342.1"/>
    <property type="molecule type" value="Genomic_DNA"/>
</dbReference>
<evidence type="ECO:0000313" key="2">
    <source>
        <dbReference type="EMBL" id="SKA84342.1"/>
    </source>
</evidence>
<sequence>MLHGCKRALRRKFPFLLILGLLAAQGCSIMPSWVGGDPGPTELTVDGEQTFEETAYVGVPLTLDMRDPKLSGYVFAGVAFDPALLRLDSVLEEDFRARYVFMPLRAGRGVVEVRIRDREGGPLETYKLVQVTVEE</sequence>
<organism evidence="2 3">
    <name type="scientific">Paucidesulfovibrio gracilis DSM 16080</name>
    <dbReference type="NCBI Taxonomy" id="1121449"/>
    <lineage>
        <taxon>Bacteria</taxon>
        <taxon>Pseudomonadati</taxon>
        <taxon>Thermodesulfobacteriota</taxon>
        <taxon>Desulfovibrionia</taxon>
        <taxon>Desulfovibrionales</taxon>
        <taxon>Desulfovibrionaceae</taxon>
        <taxon>Paucidesulfovibrio</taxon>
    </lineage>
</organism>
<feature type="signal peptide" evidence="1">
    <location>
        <begin position="1"/>
        <end position="23"/>
    </location>
</feature>
<dbReference type="OrthoDB" id="5461105at2"/>